<sequence length="256" mass="28721">MKKVLNFIAVFLFFLGSAQIDNIADGESITLRIHYGILNAGTANLTTKKTNYKGVPHLYVKGTGQTTGAVKAFFKVEDLYESFINIETGLPSFYVRNVREGSYRQHFETVFNHDNNTLILTDKKTPANGSKVIKSVRGIQDMLSCFYFLRSKSSAELRVGTVINMNVWIDDEMFPFQLKVIGTEDLKTKFGTINCLKIIPSVKSGRVFKEKEGVTMWVSNDANHVPMLLKAELAVGSLKASIDDVKNIKYPLKFTN</sequence>
<keyword evidence="3" id="KW-1185">Reference proteome</keyword>
<reference evidence="2 3" key="1">
    <citation type="submission" date="2014-07" db="EMBL/GenBank/DDBJ databases">
        <title>Genome of Chryseobacterium soli DSM 19298.</title>
        <authorList>
            <person name="Stropko S.J."/>
            <person name="Pipes S.E."/>
            <person name="Newman J."/>
        </authorList>
    </citation>
    <scope>NUCLEOTIDE SEQUENCE [LARGE SCALE GENOMIC DNA]</scope>
    <source>
        <strain evidence="2 3">DSM 19298</strain>
    </source>
</reference>
<dbReference type="EMBL" id="JPRH01000003">
    <property type="protein sequence ID" value="KFF12788.1"/>
    <property type="molecule type" value="Genomic_DNA"/>
</dbReference>
<dbReference type="OrthoDB" id="9808473at2"/>
<protein>
    <recommendedName>
        <fullName evidence="4">ATP-dependent exonuclease</fullName>
    </recommendedName>
</protein>
<dbReference type="eggNOG" id="ENOG502ZB4S">
    <property type="taxonomic scope" value="Bacteria"/>
</dbReference>
<organism evidence="2 3">
    <name type="scientific">Chryseobacterium soli</name>
    <dbReference type="NCBI Taxonomy" id="445961"/>
    <lineage>
        <taxon>Bacteria</taxon>
        <taxon>Pseudomonadati</taxon>
        <taxon>Bacteroidota</taxon>
        <taxon>Flavobacteriia</taxon>
        <taxon>Flavobacteriales</taxon>
        <taxon>Weeksellaceae</taxon>
        <taxon>Chryseobacterium group</taxon>
        <taxon>Chryseobacterium</taxon>
    </lineage>
</organism>
<dbReference type="Pfam" id="PF11306">
    <property type="entry name" value="DUF3108"/>
    <property type="match status" value="1"/>
</dbReference>
<feature type="signal peptide" evidence="1">
    <location>
        <begin position="1"/>
        <end position="20"/>
    </location>
</feature>
<dbReference type="InterPro" id="IPR021457">
    <property type="entry name" value="DUF3108"/>
</dbReference>
<accession>A0A086A7X4</accession>
<comment type="caution">
    <text evidence="2">The sequence shown here is derived from an EMBL/GenBank/DDBJ whole genome shotgun (WGS) entry which is preliminary data.</text>
</comment>
<evidence type="ECO:0000313" key="3">
    <source>
        <dbReference type="Proteomes" id="UP000028705"/>
    </source>
</evidence>
<dbReference type="AlphaFoldDB" id="A0A086A7X4"/>
<proteinExistence type="predicted"/>
<feature type="chain" id="PRO_5001802453" description="ATP-dependent exonuclease" evidence="1">
    <location>
        <begin position="21"/>
        <end position="256"/>
    </location>
</feature>
<gene>
    <name evidence="2" type="ORF">IW15_08340</name>
</gene>
<dbReference type="Proteomes" id="UP000028705">
    <property type="component" value="Unassembled WGS sequence"/>
</dbReference>
<name>A0A086A7X4_9FLAO</name>
<dbReference type="RefSeq" id="WP_034710505.1">
    <property type="nucleotide sequence ID" value="NZ_JPRH01000003.1"/>
</dbReference>
<evidence type="ECO:0000256" key="1">
    <source>
        <dbReference type="SAM" id="SignalP"/>
    </source>
</evidence>
<evidence type="ECO:0000313" key="2">
    <source>
        <dbReference type="EMBL" id="KFF12788.1"/>
    </source>
</evidence>
<evidence type="ECO:0008006" key="4">
    <source>
        <dbReference type="Google" id="ProtNLM"/>
    </source>
</evidence>
<dbReference type="STRING" id="445961.IW15_08340"/>
<keyword evidence="1" id="KW-0732">Signal</keyword>